<evidence type="ECO:0000256" key="3">
    <source>
        <dbReference type="ARBA" id="ARBA00019596"/>
    </source>
</evidence>
<dbReference type="EMBL" id="JBAHYK010000020">
    <property type="protein sequence ID" value="KAL0580932.1"/>
    <property type="molecule type" value="Genomic_DNA"/>
</dbReference>
<organism evidence="9 10">
    <name type="scientific">Marasmius crinis-equi</name>
    <dbReference type="NCBI Taxonomy" id="585013"/>
    <lineage>
        <taxon>Eukaryota</taxon>
        <taxon>Fungi</taxon>
        <taxon>Dikarya</taxon>
        <taxon>Basidiomycota</taxon>
        <taxon>Agaricomycotina</taxon>
        <taxon>Agaricomycetes</taxon>
        <taxon>Agaricomycetidae</taxon>
        <taxon>Agaricales</taxon>
        <taxon>Marasmiineae</taxon>
        <taxon>Marasmiaceae</taxon>
        <taxon>Marasmius</taxon>
    </lineage>
</organism>
<gene>
    <name evidence="9" type="primary">RLR1</name>
    <name evidence="9" type="ORF">V5O48_001126</name>
</gene>
<dbReference type="Proteomes" id="UP001465976">
    <property type="component" value="Unassembled WGS sequence"/>
</dbReference>
<keyword evidence="4" id="KW-0539">Nucleus</keyword>
<dbReference type="InterPro" id="IPR032302">
    <property type="entry name" value="THOC2_N"/>
</dbReference>
<evidence type="ECO:0000259" key="7">
    <source>
        <dbReference type="Pfam" id="PF11732"/>
    </source>
</evidence>
<feature type="compositionally biased region" description="Polar residues" evidence="5">
    <location>
        <begin position="1881"/>
        <end position="1892"/>
    </location>
</feature>
<keyword evidence="10" id="KW-1185">Reference proteome</keyword>
<reference evidence="9 10" key="1">
    <citation type="submission" date="2024-02" db="EMBL/GenBank/DDBJ databases">
        <title>A draft genome for the cacao thread blight pathogen Marasmius crinis-equi.</title>
        <authorList>
            <person name="Cohen S.P."/>
            <person name="Baruah I.K."/>
            <person name="Amoako-Attah I."/>
            <person name="Bukari Y."/>
            <person name="Meinhardt L.W."/>
            <person name="Bailey B.A."/>
        </authorList>
    </citation>
    <scope>NUCLEOTIDE SEQUENCE [LARGE SCALE GENOMIC DNA]</scope>
    <source>
        <strain evidence="9 10">GH-76</strain>
    </source>
</reference>
<feature type="compositionally biased region" description="Basic and acidic residues" evidence="5">
    <location>
        <begin position="1783"/>
        <end position="1851"/>
    </location>
</feature>
<dbReference type="InterPro" id="IPR021418">
    <property type="entry name" value="THO_THOC2_C"/>
</dbReference>
<evidence type="ECO:0000256" key="5">
    <source>
        <dbReference type="SAM" id="MobiDB-lite"/>
    </source>
</evidence>
<protein>
    <recommendedName>
        <fullName evidence="3">THO complex subunit 2</fullName>
    </recommendedName>
</protein>
<name>A0ABR3FZH5_9AGAR</name>
<dbReference type="PANTHER" id="PTHR21597:SF0">
    <property type="entry name" value="THO COMPLEX SUBUNIT 2"/>
    <property type="match status" value="1"/>
</dbReference>
<comment type="similarity">
    <text evidence="2">Belongs to the THOC2 family.</text>
</comment>
<comment type="subcellular location">
    <subcellularLocation>
        <location evidence="1">Nucleus</location>
    </subcellularLocation>
</comment>
<evidence type="ECO:0000313" key="9">
    <source>
        <dbReference type="EMBL" id="KAL0580932.1"/>
    </source>
</evidence>
<feature type="domain" description="THO complex subunitTHOC2 C-terminal" evidence="6">
    <location>
        <begin position="1091"/>
        <end position="1385"/>
    </location>
</feature>
<dbReference type="InterPro" id="IPR021726">
    <property type="entry name" value="THO_THOC2_N"/>
</dbReference>
<dbReference type="Pfam" id="PF16134">
    <property type="entry name" value="THOC2_N"/>
    <property type="match status" value="1"/>
</dbReference>
<evidence type="ECO:0000313" key="10">
    <source>
        <dbReference type="Proteomes" id="UP001465976"/>
    </source>
</evidence>
<feature type="compositionally biased region" description="Basic and acidic residues" evidence="5">
    <location>
        <begin position="1002"/>
        <end position="1019"/>
    </location>
</feature>
<feature type="region of interest" description="Disordered" evidence="5">
    <location>
        <begin position="435"/>
        <end position="463"/>
    </location>
</feature>
<feature type="region of interest" description="Disordered" evidence="5">
    <location>
        <begin position="1393"/>
        <end position="2035"/>
    </location>
</feature>
<evidence type="ECO:0000256" key="1">
    <source>
        <dbReference type="ARBA" id="ARBA00004123"/>
    </source>
</evidence>
<feature type="compositionally biased region" description="Low complexity" evidence="5">
    <location>
        <begin position="1623"/>
        <end position="1638"/>
    </location>
</feature>
<feature type="compositionally biased region" description="Basic and acidic residues" evidence="5">
    <location>
        <begin position="1661"/>
        <end position="1772"/>
    </location>
</feature>
<dbReference type="Pfam" id="PF11732">
    <property type="entry name" value="Thoc2"/>
    <property type="match status" value="1"/>
</dbReference>
<feature type="compositionally biased region" description="Basic and acidic residues" evidence="5">
    <location>
        <begin position="1606"/>
        <end position="1617"/>
    </location>
</feature>
<feature type="domain" description="THO complex subunit 2 N-terminal" evidence="8">
    <location>
        <begin position="73"/>
        <end position="725"/>
    </location>
</feature>
<evidence type="ECO:0000256" key="2">
    <source>
        <dbReference type="ARBA" id="ARBA00007857"/>
    </source>
</evidence>
<feature type="compositionally biased region" description="Basic and acidic residues" evidence="5">
    <location>
        <begin position="2026"/>
        <end position="2035"/>
    </location>
</feature>
<comment type="caution">
    <text evidence="9">The sequence shown here is derived from an EMBL/GenBank/DDBJ whole genome shotgun (WGS) entry which is preliminary data.</text>
</comment>
<proteinExistence type="inferred from homology"/>
<feature type="compositionally biased region" description="Basic and acidic residues" evidence="5">
    <location>
        <begin position="1967"/>
        <end position="1986"/>
    </location>
</feature>
<feature type="compositionally biased region" description="Polar residues" evidence="5">
    <location>
        <begin position="1509"/>
        <end position="1521"/>
    </location>
</feature>
<sequence length="2035" mass="225771">MDVVKKVIDYTSRWKSGGDVECRNLLLGPHSNPSDSASIDILATAYETLLSATLTARPPKHSLSVDTLVSFVQSVFEHLPSTSSATRSSNSSVFGEQLVDIVWSLDAELDEIVGDAKALVTSCGEQTGDQVTSLLTKTTKVKQNVEADKSTIASVVKKLLELGILDPTCCRERLDSAILESVGLISDKATTDKKEIRTRTALFYKQNKFNLLREQSEGYSKLTVELTSNLGPAHSSNTGRPLETHESILERARPVWEKIISLIGYFDLDPNKALDIILDVMSVHLVSHYTFFIALLSHSPWSQLSMEQLKIKEEPMSADPPTGQYQGKTLDEVLSIADRRVKRSVPRKGPSVLAQVLGFKLAYYQSPEVHEQPPKSLYLTAALLIREGFIELEDLYPHLSPSDDDMSKAHDAYKKEVENRIQGAKFSQLAMAAPLESASTAPAKSKTAAPTETKKPEPKDLPNQKAGLVSALLSLGSLKPALAIMSKFPWLVDAHPELADLIIRTLKYSIEPLYESQFVTDKGRATGFSQPRARYGTTGLVQPGPKKQSLTLWAPVPPPTHTTDFVFFYPDWTDLVPVCTCMEDLADVIEPLLRFIGLHVSRDTFFLAKFIRLGRKQLSNVVTIDPVTKLPNGEEDLDDPVRVFWFKVARLYLLPALSLIRGNAVCAVDIWNIIKMYDVTARWRLYGEWRSAMYKSHPELRIRQVQADRESKGILRRLSLNTIDSLAGPVAKLCHSNPCIFFTNCVNQVMAYDNLAQVIVMALRFVTVFGFDILVFIILDALSNPNKERVKDDGVNTSDWLLSLASFAGMVFRRFGTDLSPYLKYIIHQLQQGQTTEIIVLRELIWKMAGIEPLPSLSDAQVTAMAGGPALRIEAIASNTRGAKLEPGDAGLRAPQRLGKALVDGSLALPLLVQVAQQRQSAIFQAQDAHLRSLASLYDTTHGVLLQYLELLTTPQVVSPQDYGNKILPPLGDLGELYGISPSICMQIENALKMAEDERKTNEEAEKRLKEKLTAKRETTSISTSRVASPALASKDSTESAPDVKPNTAETSEDVSMEPETKAVPESPWLPQLAALFDEVKRLLPPHVYDVLGPGFYLTFWQLSTYDLSPPGSRYDHAVSDLRSEIRKEDSKFNAADRSADHTLTQEFKEQTISRAFTLKRLAREKQHWFPYGVKKPNALLDVLIEHCLQPRCLLSPMDADFCAQFVKVIHTQGTQGFYTLSCYDKLLGDPAKAILFSCSEYEARNYGRFLLGLLTDLLKWHKDEQTYIQDNRSKVGGKTVLHPGMQAKYQLPMPPENQLKWREFRNVLRKWHKKLTHAFTECIQTREFMHVYNAIIILKEILPVFPLASIYQEGGPQLYRAVEEFSEKEDRQNLKTLANAYSAGLKSRENLWAAKPPPTKPSTAAAPSPKPTTSSIPEKPRAAPPLGPSAQNASNENKRGPGTPQPSVSAPSAPRAQLANTPKPTQQPPDKPAANGAPVTGKSGIESIPRPPVVKRVRPEITRPDSPQVANNASDATKATSGKEESGVAATNGQPPVNTRLASLKETTGTGAQPPQSPRGPRRSEPDRPPATTEPNANMPPPVAPSQTHSAQELRETAKQTIQSRSDRNANEERPSRPANEPRSQSGSRAPSPRQRSPSPPSRPGTRNHSSESRTSAGRSRSDRAEGDDKRTSERDSRGESSRDHAPIRRDSVTHSRSDRGRDRGDGERDKDRESRRDRHGDRERDRDRDRDRDRERDKDRDRDRDRDRHGDRHRRDDKDRDRDRKDRESARNQSSAATVPAEDRSIPQRPDTSRHRNGADDGLGKRRRGPEDDADRGSKRSSRKDRDDRSRRPGDKDGHERTRESDRPSDRRRRDRDPDADSRGPSGDKSSEKRPAEGTQGTAPTSSSSKVLPPTTPSAPRAMSSNDVHKKSDSGRSHRDHPPAGTGSNAVPVEGSSSGGGGSLRSRIGDKSDIPPRPPPPSGPWKEDRDGRKRTYGDREKDSGDGDQNAPKRLRLIRNRYGGGGQGEAHIAARAINDSTSGDKPSDKGRRRN</sequence>
<feature type="compositionally biased region" description="Basic and acidic residues" evidence="5">
    <location>
        <begin position="1909"/>
        <end position="1924"/>
    </location>
</feature>
<feature type="compositionally biased region" description="Low complexity" evidence="5">
    <location>
        <begin position="1402"/>
        <end position="1418"/>
    </location>
</feature>
<dbReference type="Pfam" id="PF11262">
    <property type="entry name" value="Tho2"/>
    <property type="match status" value="1"/>
</dbReference>
<dbReference type="PANTHER" id="PTHR21597">
    <property type="entry name" value="THO2 PROTEIN"/>
    <property type="match status" value="1"/>
</dbReference>
<evidence type="ECO:0000256" key="4">
    <source>
        <dbReference type="ARBA" id="ARBA00023242"/>
    </source>
</evidence>
<accession>A0ABR3FZH5</accession>
<feature type="region of interest" description="Disordered" evidence="5">
    <location>
        <begin position="1002"/>
        <end position="1065"/>
    </location>
</feature>
<evidence type="ECO:0000259" key="8">
    <source>
        <dbReference type="Pfam" id="PF16134"/>
    </source>
</evidence>
<feature type="compositionally biased region" description="Low complexity" evidence="5">
    <location>
        <begin position="436"/>
        <end position="451"/>
    </location>
</feature>
<dbReference type="InterPro" id="IPR040007">
    <property type="entry name" value="Tho2"/>
</dbReference>
<feature type="compositionally biased region" description="Polar residues" evidence="5">
    <location>
        <begin position="1530"/>
        <end position="1552"/>
    </location>
</feature>
<feature type="compositionally biased region" description="Basic and acidic residues" evidence="5">
    <location>
        <begin position="452"/>
        <end position="462"/>
    </location>
</feature>
<evidence type="ECO:0000259" key="6">
    <source>
        <dbReference type="Pfam" id="PF11262"/>
    </source>
</evidence>
<feature type="domain" description="THO complex subunitTHOC2 N-terminal" evidence="7">
    <location>
        <begin position="730"/>
        <end position="805"/>
    </location>
</feature>